<comment type="caution">
    <text evidence="2">The sequence shown here is derived from an EMBL/GenBank/DDBJ whole genome shotgun (WGS) entry which is preliminary data.</text>
</comment>
<dbReference type="InterPro" id="IPR021621">
    <property type="entry name" value="Omp_AT"/>
</dbReference>
<dbReference type="Proteomes" id="UP001273505">
    <property type="component" value="Unassembled WGS sequence"/>
</dbReference>
<reference evidence="2 3" key="1">
    <citation type="submission" date="2023-11" db="EMBL/GenBank/DDBJ databases">
        <title>Gilvimarinus fulvus sp. nov., isolated from the surface of Kelp.</title>
        <authorList>
            <person name="Sun Y.Y."/>
            <person name="Gong Y."/>
            <person name="Du Z.J."/>
        </authorList>
    </citation>
    <scope>NUCLEOTIDE SEQUENCE [LARGE SCALE GENOMIC DNA]</scope>
    <source>
        <strain evidence="2 3">SDUM040013</strain>
    </source>
</reference>
<gene>
    <name evidence="2" type="ORF">SCD92_17220</name>
</gene>
<name>A0ABU4S220_9GAMM</name>
<evidence type="ECO:0000313" key="2">
    <source>
        <dbReference type="EMBL" id="MDX6851122.1"/>
    </source>
</evidence>
<dbReference type="Pfam" id="PF11557">
    <property type="entry name" value="Omp_AT"/>
    <property type="match status" value="1"/>
</dbReference>
<organism evidence="2 3">
    <name type="scientific">Gilvimarinus gilvus</name>
    <dbReference type="NCBI Taxonomy" id="3058038"/>
    <lineage>
        <taxon>Bacteria</taxon>
        <taxon>Pseudomonadati</taxon>
        <taxon>Pseudomonadota</taxon>
        <taxon>Gammaproteobacteria</taxon>
        <taxon>Cellvibrionales</taxon>
        <taxon>Cellvibrionaceae</taxon>
        <taxon>Gilvimarinus</taxon>
    </lineage>
</organism>
<evidence type="ECO:0000259" key="1">
    <source>
        <dbReference type="Pfam" id="PF11557"/>
    </source>
</evidence>
<accession>A0ABU4S220</accession>
<dbReference type="EMBL" id="JAXAFO010000040">
    <property type="protein sequence ID" value="MDX6851122.1"/>
    <property type="molecule type" value="Genomic_DNA"/>
</dbReference>
<keyword evidence="3" id="KW-1185">Reference proteome</keyword>
<protein>
    <submittedName>
        <fullName evidence="2">Solitary outer membrane autotransporter beta-barrel domain</fullName>
    </submittedName>
</protein>
<feature type="domain" description="Solitary outer membrane autotransporter-like beta-barrel" evidence="1">
    <location>
        <begin position="28"/>
        <end position="226"/>
    </location>
</feature>
<proteinExistence type="predicted"/>
<sequence length="229" mass="25664">MPLTHSLKKDLCLIVGAIICTLNPTNLNAQEVELPPDYVALVQSFTAQNIARAVVLADSNLVTLGVMDFDPNEFVDFGNIDVGNEETLKQRSQLATYSFPWALPSKKISDKISWHSLLRASFVAADQDLSLSDSGRTSTLEEETYMLFGESSWRYQLNHQWKFHAGLGGQLAYYTNSFHYADSPLRDIRATLDDTLLNTDFGAWLLDPSIGASFRGEAWGQTWEYKTMP</sequence>
<evidence type="ECO:0000313" key="3">
    <source>
        <dbReference type="Proteomes" id="UP001273505"/>
    </source>
</evidence>